<dbReference type="Gene3D" id="3.20.20.100">
    <property type="entry name" value="NADP-dependent oxidoreductase domain"/>
    <property type="match status" value="1"/>
</dbReference>
<evidence type="ECO:0000313" key="4">
    <source>
        <dbReference type="EMBL" id="KVE59102.1"/>
    </source>
</evidence>
<dbReference type="STRING" id="59895.A0A103FT90"/>
<dbReference type="InterPro" id="IPR020471">
    <property type="entry name" value="AKR"/>
</dbReference>
<dbReference type="CDD" id="cd19145">
    <property type="entry name" value="AKR_AKR13D1"/>
    <property type="match status" value="1"/>
</dbReference>
<protein>
    <submittedName>
        <fullName evidence="4">Aldo/keto reductase</fullName>
    </submittedName>
</protein>
<evidence type="ECO:0000256" key="1">
    <source>
        <dbReference type="ARBA" id="ARBA00022857"/>
    </source>
</evidence>
<dbReference type="PANTHER" id="PTHR43625">
    <property type="entry name" value="AFLATOXIN B1 ALDEHYDE REDUCTASE"/>
    <property type="match status" value="1"/>
</dbReference>
<dbReference type="InterPro" id="IPR036812">
    <property type="entry name" value="NAD(P)_OxRdtase_dom_sf"/>
</dbReference>
<name>A0A103FT90_CYNCS</name>
<keyword evidence="2" id="KW-0560">Oxidoreductase</keyword>
<dbReference type="OMA" id="ENFASND"/>
<dbReference type="PANTHER" id="PTHR43625:SF66">
    <property type="entry name" value="PERAKINE REDUCTASE"/>
    <property type="match status" value="1"/>
</dbReference>
<reference evidence="4 5" key="1">
    <citation type="journal article" date="2016" name="Sci. Rep.">
        <title>The genome sequence of the outbreeding globe artichoke constructed de novo incorporating a phase-aware low-pass sequencing strategy of F1 progeny.</title>
        <authorList>
            <person name="Scaglione D."/>
            <person name="Reyes-Chin-Wo S."/>
            <person name="Acquadro A."/>
            <person name="Froenicke L."/>
            <person name="Portis E."/>
            <person name="Beitel C."/>
            <person name="Tirone M."/>
            <person name="Mauro R."/>
            <person name="Lo Monaco A."/>
            <person name="Mauromicale G."/>
            <person name="Faccioli P."/>
            <person name="Cattivelli L."/>
            <person name="Rieseberg L."/>
            <person name="Michelmore R."/>
            <person name="Lanteri S."/>
        </authorList>
    </citation>
    <scope>NUCLEOTIDE SEQUENCE [LARGE SCALE GENOMIC DNA]</scope>
    <source>
        <strain evidence="4">2C</strain>
    </source>
</reference>
<proteinExistence type="predicted"/>
<dbReference type="Gramene" id="KVE59102">
    <property type="protein sequence ID" value="KVE59102"/>
    <property type="gene ID" value="Ccrd_023943"/>
</dbReference>
<feature type="domain" description="NADP-dependent oxidoreductase" evidence="3">
    <location>
        <begin position="22"/>
        <end position="309"/>
    </location>
</feature>
<evidence type="ECO:0000259" key="3">
    <source>
        <dbReference type="Pfam" id="PF00248"/>
    </source>
</evidence>
<dbReference type="PRINTS" id="PR00069">
    <property type="entry name" value="ALDKETRDTASE"/>
</dbReference>
<comment type="caution">
    <text evidence="4">The sequence shown here is derived from an EMBL/GenBank/DDBJ whole genome shotgun (WGS) entry which is preliminary data.</text>
</comment>
<sequence>MGEVTVVPTRKLGSQGFEVSAIGLGCMGMSPLHGPTKSEEDMIQVIQTAIKLGITFLDTSDLYGPHTNSTIIGKALKGEMRHKVQLATKFGIKSLSGETGMVVCGDPAYVKESCYASLKQLGIACIDLYYVHRVDTSIPIELTMEALKELVEEGKIKYVGLSEASPQTIRRAHAVHPITAVQLEWSLWTRDAEEEVIPTCRELGIGIVPFSPLGKGFFSSGPKVVENFASNDFRRGENLEHNKIVFERVNEMARKKGCSPAQLALSWLLHQGGDVCPIPGTTKIENLKQNVGSVVVKLTREDMLELESMAAGVKGDRYSPAVMQDTWRYANTPPLSSWQPA</sequence>
<dbReference type="GO" id="GO:0016491">
    <property type="term" value="F:oxidoreductase activity"/>
    <property type="evidence" value="ECO:0007669"/>
    <property type="project" value="UniProtKB-KW"/>
</dbReference>
<dbReference type="InterPro" id="IPR023210">
    <property type="entry name" value="NADP_OxRdtase_dom"/>
</dbReference>
<organism evidence="4 5">
    <name type="scientific">Cynara cardunculus var. scolymus</name>
    <name type="common">Globe artichoke</name>
    <name type="synonym">Cynara scolymus</name>
    <dbReference type="NCBI Taxonomy" id="59895"/>
    <lineage>
        <taxon>Eukaryota</taxon>
        <taxon>Viridiplantae</taxon>
        <taxon>Streptophyta</taxon>
        <taxon>Embryophyta</taxon>
        <taxon>Tracheophyta</taxon>
        <taxon>Spermatophyta</taxon>
        <taxon>Magnoliopsida</taxon>
        <taxon>eudicotyledons</taxon>
        <taxon>Gunneridae</taxon>
        <taxon>Pentapetalae</taxon>
        <taxon>asterids</taxon>
        <taxon>campanulids</taxon>
        <taxon>Asterales</taxon>
        <taxon>Asteraceae</taxon>
        <taxon>Carduoideae</taxon>
        <taxon>Cardueae</taxon>
        <taxon>Carduinae</taxon>
        <taxon>Cynara</taxon>
    </lineage>
</organism>
<dbReference type="SUPFAM" id="SSF51430">
    <property type="entry name" value="NAD(P)-linked oxidoreductase"/>
    <property type="match status" value="1"/>
</dbReference>
<keyword evidence="5" id="KW-1185">Reference proteome</keyword>
<dbReference type="GO" id="GO:0005737">
    <property type="term" value="C:cytoplasm"/>
    <property type="evidence" value="ECO:0007669"/>
    <property type="project" value="TreeGrafter"/>
</dbReference>
<dbReference type="Pfam" id="PF00248">
    <property type="entry name" value="Aldo_ket_red"/>
    <property type="match status" value="1"/>
</dbReference>
<dbReference type="EMBL" id="LEKV01010390">
    <property type="protein sequence ID" value="KVE59102.1"/>
    <property type="molecule type" value="Genomic_DNA"/>
</dbReference>
<gene>
    <name evidence="4" type="ORF">Ccrd_023943</name>
</gene>
<evidence type="ECO:0000313" key="5">
    <source>
        <dbReference type="Proteomes" id="UP000243975"/>
    </source>
</evidence>
<dbReference type="AlphaFoldDB" id="A0A103FT90"/>
<accession>A0A103FT90</accession>
<dbReference type="InterPro" id="IPR050791">
    <property type="entry name" value="Aldo-Keto_reductase"/>
</dbReference>
<evidence type="ECO:0000256" key="2">
    <source>
        <dbReference type="ARBA" id="ARBA00023002"/>
    </source>
</evidence>
<dbReference type="Proteomes" id="UP000243975">
    <property type="component" value="Unassembled WGS sequence"/>
</dbReference>
<keyword evidence="1" id="KW-0521">NADP</keyword>